<evidence type="ECO:0000313" key="1">
    <source>
        <dbReference type="EMBL" id="CAH2234498.1"/>
    </source>
</evidence>
<comment type="caution">
    <text evidence="1">The sequence shown here is derived from an EMBL/GenBank/DDBJ whole genome shotgun (WGS) entry which is preliminary data.</text>
</comment>
<dbReference type="Proteomes" id="UP000838756">
    <property type="component" value="Unassembled WGS sequence"/>
</dbReference>
<reference evidence="1" key="1">
    <citation type="submission" date="2022-03" db="EMBL/GenBank/DDBJ databases">
        <authorList>
            <person name="Lindestad O."/>
        </authorList>
    </citation>
    <scope>NUCLEOTIDE SEQUENCE</scope>
</reference>
<accession>A0A8S4RCS5</accession>
<gene>
    <name evidence="1" type="primary">jg1640</name>
    <name evidence="1" type="ORF">PAEG_LOCUS12322</name>
</gene>
<evidence type="ECO:0000313" key="2">
    <source>
        <dbReference type="Proteomes" id="UP000838756"/>
    </source>
</evidence>
<organism evidence="1 2">
    <name type="scientific">Pararge aegeria aegeria</name>
    <dbReference type="NCBI Taxonomy" id="348720"/>
    <lineage>
        <taxon>Eukaryota</taxon>
        <taxon>Metazoa</taxon>
        <taxon>Ecdysozoa</taxon>
        <taxon>Arthropoda</taxon>
        <taxon>Hexapoda</taxon>
        <taxon>Insecta</taxon>
        <taxon>Pterygota</taxon>
        <taxon>Neoptera</taxon>
        <taxon>Endopterygota</taxon>
        <taxon>Lepidoptera</taxon>
        <taxon>Glossata</taxon>
        <taxon>Ditrysia</taxon>
        <taxon>Papilionoidea</taxon>
        <taxon>Nymphalidae</taxon>
        <taxon>Satyrinae</taxon>
        <taxon>Satyrini</taxon>
        <taxon>Parargina</taxon>
        <taxon>Pararge</taxon>
    </lineage>
</organism>
<protein>
    <submittedName>
        <fullName evidence="1">Jg1640 protein</fullName>
    </submittedName>
</protein>
<dbReference type="AlphaFoldDB" id="A0A8S4RCS5"/>
<name>A0A8S4RCS5_9NEOP</name>
<proteinExistence type="predicted"/>
<sequence length="91" mass="10187">MKDQEIASIVFKQSNTSKGMQGARLATCRVRVRIVSVSVSVSCPCPVVINFRRQQRPSDRNTALQQCCLAAEISRATVLPDELCHKKLYSY</sequence>
<dbReference type="EMBL" id="CAKXAJ010025064">
    <property type="protein sequence ID" value="CAH2234498.1"/>
    <property type="molecule type" value="Genomic_DNA"/>
</dbReference>
<keyword evidence="2" id="KW-1185">Reference proteome</keyword>